<sequence>MIKEEKESQNWMTMSAKATRSRNSFLRTDFTNLLVSAQQLELLIEISELSEFGFGCQPKRNVIIKISELSELGFGSSQLIHNDIQISELSEFGFGCQPKHNAILKISEVSELGLI</sequence>
<proteinExistence type="predicted"/>
<dbReference type="Proteomes" id="UP001054945">
    <property type="component" value="Unassembled WGS sequence"/>
</dbReference>
<evidence type="ECO:0000313" key="1">
    <source>
        <dbReference type="EMBL" id="GIY35269.1"/>
    </source>
</evidence>
<accession>A0AAV4SMQ2</accession>
<name>A0AAV4SMQ2_CAEEX</name>
<keyword evidence="2" id="KW-1185">Reference proteome</keyword>
<gene>
    <name evidence="1" type="ORF">CEXT_261501</name>
</gene>
<organism evidence="1 2">
    <name type="scientific">Caerostris extrusa</name>
    <name type="common">Bark spider</name>
    <name type="synonym">Caerostris bankana</name>
    <dbReference type="NCBI Taxonomy" id="172846"/>
    <lineage>
        <taxon>Eukaryota</taxon>
        <taxon>Metazoa</taxon>
        <taxon>Ecdysozoa</taxon>
        <taxon>Arthropoda</taxon>
        <taxon>Chelicerata</taxon>
        <taxon>Arachnida</taxon>
        <taxon>Araneae</taxon>
        <taxon>Araneomorphae</taxon>
        <taxon>Entelegynae</taxon>
        <taxon>Araneoidea</taxon>
        <taxon>Araneidae</taxon>
        <taxon>Caerostris</taxon>
    </lineage>
</organism>
<dbReference type="AlphaFoldDB" id="A0AAV4SMQ2"/>
<protein>
    <submittedName>
        <fullName evidence="1">Uncharacterized protein</fullName>
    </submittedName>
</protein>
<dbReference type="EMBL" id="BPLR01009884">
    <property type="protein sequence ID" value="GIY35269.1"/>
    <property type="molecule type" value="Genomic_DNA"/>
</dbReference>
<comment type="caution">
    <text evidence="1">The sequence shown here is derived from an EMBL/GenBank/DDBJ whole genome shotgun (WGS) entry which is preliminary data.</text>
</comment>
<evidence type="ECO:0000313" key="2">
    <source>
        <dbReference type="Proteomes" id="UP001054945"/>
    </source>
</evidence>
<reference evidence="1 2" key="1">
    <citation type="submission" date="2021-06" db="EMBL/GenBank/DDBJ databases">
        <title>Caerostris extrusa draft genome.</title>
        <authorList>
            <person name="Kono N."/>
            <person name="Arakawa K."/>
        </authorList>
    </citation>
    <scope>NUCLEOTIDE SEQUENCE [LARGE SCALE GENOMIC DNA]</scope>
</reference>